<sequence>MHCYRRRSHCRRRTRFCRRSSRRSRKTSGSKCNGTKLNSRPVRLPRPSC</sequence>
<feature type="region of interest" description="Disordered" evidence="1">
    <location>
        <begin position="15"/>
        <end position="49"/>
    </location>
</feature>
<dbReference type="AlphaFoldDB" id="A0A1D6L4V5"/>
<proteinExistence type="predicted"/>
<evidence type="ECO:0000256" key="1">
    <source>
        <dbReference type="SAM" id="MobiDB-lite"/>
    </source>
</evidence>
<organism evidence="2">
    <name type="scientific">Zea mays</name>
    <name type="common">Maize</name>
    <dbReference type="NCBI Taxonomy" id="4577"/>
    <lineage>
        <taxon>Eukaryota</taxon>
        <taxon>Viridiplantae</taxon>
        <taxon>Streptophyta</taxon>
        <taxon>Embryophyta</taxon>
        <taxon>Tracheophyta</taxon>
        <taxon>Spermatophyta</taxon>
        <taxon>Magnoliopsida</taxon>
        <taxon>Liliopsida</taxon>
        <taxon>Poales</taxon>
        <taxon>Poaceae</taxon>
        <taxon>PACMAD clade</taxon>
        <taxon>Panicoideae</taxon>
        <taxon>Andropogonodae</taxon>
        <taxon>Andropogoneae</taxon>
        <taxon>Tripsacinae</taxon>
        <taxon>Zea</taxon>
    </lineage>
</organism>
<protein>
    <submittedName>
        <fullName evidence="2">Agamous-like MADS-box protein AGL8</fullName>
    </submittedName>
</protein>
<evidence type="ECO:0000313" key="2">
    <source>
        <dbReference type="EMBL" id="ONM09401.1"/>
    </source>
</evidence>
<feature type="compositionally biased region" description="Basic residues" evidence="1">
    <location>
        <begin position="15"/>
        <end position="28"/>
    </location>
</feature>
<gene>
    <name evidence="2" type="ORF">ZEAMMB73_Zm00001d034045</name>
</gene>
<accession>A0A1D6L4V5</accession>
<dbReference type="EMBL" id="CM007647">
    <property type="protein sequence ID" value="ONM09401.1"/>
    <property type="molecule type" value="Genomic_DNA"/>
</dbReference>
<reference evidence="2" key="1">
    <citation type="submission" date="2015-12" db="EMBL/GenBank/DDBJ databases">
        <title>Update maize B73 reference genome by single molecule sequencing technologies.</title>
        <authorList>
            <consortium name="Maize Genome Sequencing Project"/>
            <person name="Ware D."/>
        </authorList>
    </citation>
    <scope>NUCLEOTIDE SEQUENCE [LARGE SCALE GENOMIC DNA]</scope>
    <source>
        <tissue evidence="2">Seedling</tissue>
    </source>
</reference>
<name>A0A1D6L4V5_MAIZE</name>